<keyword evidence="7 14" id="KW-1133">Transmembrane helix</keyword>
<feature type="compositionally biased region" description="Polar residues" evidence="13">
    <location>
        <begin position="925"/>
        <end position="935"/>
    </location>
</feature>
<dbReference type="VEuPathDB" id="FungiDB:EMCG_02729"/>
<dbReference type="InterPro" id="IPR005828">
    <property type="entry name" value="MFS_sugar_transport-like"/>
</dbReference>
<dbReference type="PROSITE" id="PS50850">
    <property type="entry name" value="MFS"/>
    <property type="match status" value="1"/>
</dbReference>
<name>A0A2B7Z5A7_9EURO</name>
<dbReference type="FunFam" id="3.50.50.60:FF:000064">
    <property type="entry name" value="Thioredoxin reductase"/>
    <property type="match status" value="1"/>
</dbReference>
<dbReference type="PRINTS" id="PR00368">
    <property type="entry name" value="FADPNR"/>
</dbReference>
<comment type="catalytic activity">
    <reaction evidence="12">
        <text>[thioredoxin]-dithiol + NADP(+) = [thioredoxin]-disulfide + NADPH + H(+)</text>
        <dbReference type="Rhea" id="RHEA:20345"/>
        <dbReference type="Rhea" id="RHEA-COMP:10698"/>
        <dbReference type="Rhea" id="RHEA-COMP:10700"/>
        <dbReference type="ChEBI" id="CHEBI:15378"/>
        <dbReference type="ChEBI" id="CHEBI:29950"/>
        <dbReference type="ChEBI" id="CHEBI:50058"/>
        <dbReference type="ChEBI" id="CHEBI:57783"/>
        <dbReference type="ChEBI" id="CHEBI:58349"/>
        <dbReference type="EC" id="1.8.1.9"/>
    </reaction>
</comment>
<keyword evidence="4 14" id="KW-0812">Transmembrane</keyword>
<dbReference type="AlphaFoldDB" id="A0A2B7Z5A7"/>
<comment type="caution">
    <text evidence="16">The sequence shown here is derived from an EMBL/GenBank/DDBJ whole genome shotgun (WGS) entry which is preliminary data.</text>
</comment>
<dbReference type="GO" id="GO:0005886">
    <property type="term" value="C:plasma membrane"/>
    <property type="evidence" value="ECO:0007669"/>
    <property type="project" value="TreeGrafter"/>
</dbReference>
<dbReference type="EC" id="1.8.1.9" evidence="12"/>
<feature type="transmembrane region" description="Helical" evidence="14">
    <location>
        <begin position="89"/>
        <end position="109"/>
    </location>
</feature>
<feature type="transmembrane region" description="Helical" evidence="14">
    <location>
        <begin position="208"/>
        <end position="226"/>
    </location>
</feature>
<feature type="domain" description="Major facilitator superfamily (MFS) profile" evidence="15">
    <location>
        <begin position="51"/>
        <end position="467"/>
    </location>
</feature>
<feature type="transmembrane region" description="Helical" evidence="14">
    <location>
        <begin position="315"/>
        <end position="336"/>
    </location>
</feature>
<dbReference type="STRING" id="73230.A0A2B7Z5A7"/>
<dbReference type="PROSITE" id="PS00573">
    <property type="entry name" value="PYRIDINE_REDOX_2"/>
    <property type="match status" value="1"/>
</dbReference>
<accession>A0A2B7Z5A7</accession>
<dbReference type="InterPro" id="IPR005982">
    <property type="entry name" value="Thioredox_Rdtase"/>
</dbReference>
<keyword evidence="5 12" id="KW-0274">FAD</keyword>
<dbReference type="SUPFAM" id="SSF103473">
    <property type="entry name" value="MFS general substrate transporter"/>
    <property type="match status" value="1"/>
</dbReference>
<keyword evidence="9 14" id="KW-0472">Membrane</keyword>
<evidence type="ECO:0000313" key="17">
    <source>
        <dbReference type="Proteomes" id="UP000226031"/>
    </source>
</evidence>
<sequence length="952" mass="103242">MKNHMAAGWFYSPSQMRRYFGSRVSSLKPPKTRLRNPYHIVHELNQHQWLMFLVGFLGWVWDAFDFFTVSLCITEIAGEFGVPNSNVSWGLTVTLMLRPVGALIFGLFADRYGRKWPMIINLGLFVVLELGSGFCNNLHQLLGVRSLYGIAMGGLYGSAAATALEDLPYEARGLMSGWFGQGYAVGYLLTAIFYRAFVPTTTHGWRSLFWFGAAPPILIMIFRWYLPETSHFLAMKAEREARARADSSVEVGSKGKHIGLRAFFRDGSRGLKENWVLFVYMVVVMAGFSSCSHGSQDLYPTFLKEQVGKSPTTPIIITVVGQIGSIVGATTFGYLSTLFGRRLVMMIACIFGGALIPAYIFPRSNVLIASAFFEQFFVGGVWAPIPIHLSELTPPSLRGLMVGLTYQLGNLVSSASATIQSTIGERYPLPDSPTGMKRFDYGKVIAIFMGAVWAYMFTLLFLGPEMTQEEREEEAEASMQLYQLQSQGINPVQVGEARARVLQKKAELGQGVKIAEHSEAGYIELNDLSGDVVEKLFSSIFRRVPISSLRSSVGLSVAAAASFQNRPSPSGAALSFTPATPLSVKAAHISSRMAHSKVIIIGSGPAAHTAAIYLSRAELKPVLYEGMMANNTAPGGQLTTTTDVENYPGFPNGINGSELMDSMRAQSIRFGTEIITETVSRVDLSSRPFKLWKEYADGPGDAPAHTADALIIATGANARRLDLPGEQQYWQNGISACAVCDGAVPIFRNKPLFVIGGGDSAAEEAMFLTKYGSKVTVLVRKDKLRASKTMAKRLLANPKVEVKFNTVAVEVQGEPAPRGLMTHLKIKNVVSGTEEVVPASGLFYAVGHDPATALVKGQIETDAEGYIVTKPGTSYTSVPGVFAAGDVQDKRYRQAITSAGSGCIAALEAEKFIAESEGGDEPPLVTSTIEQSTTEEGGKGAPSLEYTSNPLL</sequence>
<evidence type="ECO:0000256" key="6">
    <source>
        <dbReference type="ARBA" id="ARBA00022857"/>
    </source>
</evidence>
<dbReference type="GO" id="GO:0004791">
    <property type="term" value="F:thioredoxin-disulfide reductase (NADPH) activity"/>
    <property type="evidence" value="ECO:0007669"/>
    <property type="project" value="UniProtKB-EC"/>
</dbReference>
<protein>
    <recommendedName>
        <fullName evidence="12">Thioredoxin reductase</fullName>
        <ecNumber evidence="12">1.8.1.9</ecNumber>
    </recommendedName>
</protein>
<keyword evidence="10" id="KW-1015">Disulfide bond</keyword>
<dbReference type="InterPro" id="IPR008255">
    <property type="entry name" value="Pyr_nucl-diS_OxRdtase_2_AS"/>
</dbReference>
<gene>
    <name evidence="16" type="ORF">GX50_05657</name>
</gene>
<feature type="transmembrane region" description="Helical" evidence="14">
    <location>
        <begin position="176"/>
        <end position="196"/>
    </location>
</feature>
<comment type="cofactor">
    <cofactor evidence="12">
        <name>FAD</name>
        <dbReference type="ChEBI" id="CHEBI:57692"/>
    </cofactor>
    <text evidence="12">Binds 1 FAD per subunit.</text>
</comment>
<dbReference type="GO" id="GO:0015355">
    <property type="term" value="F:secondary active monocarboxylate transmembrane transporter activity"/>
    <property type="evidence" value="ECO:0007669"/>
    <property type="project" value="TreeGrafter"/>
</dbReference>
<dbReference type="PANTHER" id="PTHR23508:SF10">
    <property type="entry name" value="CARBOXYLIC ACID TRANSPORTER PROTEIN HOMOLOG"/>
    <property type="match status" value="1"/>
</dbReference>
<dbReference type="PANTHER" id="PTHR23508">
    <property type="entry name" value="CARBOXYLIC ACID TRANSPORTER PROTEIN HOMOLOG"/>
    <property type="match status" value="1"/>
</dbReference>
<dbReference type="Gene3D" id="1.20.1250.20">
    <property type="entry name" value="MFS general substrate transporter like domains"/>
    <property type="match status" value="2"/>
</dbReference>
<dbReference type="GO" id="GO:0019430">
    <property type="term" value="P:removal of superoxide radicals"/>
    <property type="evidence" value="ECO:0007669"/>
    <property type="project" value="InterPro"/>
</dbReference>
<dbReference type="NCBIfam" id="TIGR01292">
    <property type="entry name" value="TRX_reduct"/>
    <property type="match status" value="1"/>
</dbReference>
<evidence type="ECO:0000313" key="16">
    <source>
        <dbReference type="EMBL" id="PGH31564.1"/>
    </source>
</evidence>
<evidence type="ECO:0000256" key="8">
    <source>
        <dbReference type="ARBA" id="ARBA00023002"/>
    </source>
</evidence>
<feature type="transmembrane region" description="Helical" evidence="14">
    <location>
        <begin position="444"/>
        <end position="463"/>
    </location>
</feature>
<evidence type="ECO:0000256" key="14">
    <source>
        <dbReference type="SAM" id="Phobius"/>
    </source>
</evidence>
<dbReference type="VEuPathDB" id="FungiDB:EMCG_02728"/>
<keyword evidence="3 12" id="KW-0285">Flavoprotein</keyword>
<dbReference type="InterPro" id="IPR036259">
    <property type="entry name" value="MFS_trans_sf"/>
</dbReference>
<dbReference type="Gene3D" id="3.50.50.60">
    <property type="entry name" value="FAD/NAD(P)-binding domain"/>
    <property type="match status" value="2"/>
</dbReference>
<evidence type="ECO:0000256" key="9">
    <source>
        <dbReference type="ARBA" id="ARBA00023136"/>
    </source>
</evidence>
<evidence type="ECO:0000256" key="1">
    <source>
        <dbReference type="ARBA" id="ARBA00004141"/>
    </source>
</evidence>
<keyword evidence="11 12" id="KW-0676">Redox-active center</keyword>
<dbReference type="InterPro" id="IPR023753">
    <property type="entry name" value="FAD/NAD-binding_dom"/>
</dbReference>
<dbReference type="CDD" id="cd17316">
    <property type="entry name" value="MFS_SV2_like"/>
    <property type="match status" value="1"/>
</dbReference>
<evidence type="ECO:0000256" key="7">
    <source>
        <dbReference type="ARBA" id="ARBA00022989"/>
    </source>
</evidence>
<dbReference type="InterPro" id="IPR036188">
    <property type="entry name" value="FAD/NAD-bd_sf"/>
</dbReference>
<feature type="transmembrane region" description="Helical" evidence="14">
    <location>
        <begin position="146"/>
        <end position="164"/>
    </location>
</feature>
<dbReference type="GO" id="GO:0035879">
    <property type="term" value="P:plasma membrane lactate transport"/>
    <property type="evidence" value="ECO:0007669"/>
    <property type="project" value="TreeGrafter"/>
</dbReference>
<evidence type="ECO:0000256" key="4">
    <source>
        <dbReference type="ARBA" id="ARBA00022692"/>
    </source>
</evidence>
<evidence type="ECO:0000256" key="5">
    <source>
        <dbReference type="ARBA" id="ARBA00022827"/>
    </source>
</evidence>
<keyword evidence="6 12" id="KW-0521">NADP</keyword>
<dbReference type="Proteomes" id="UP000226031">
    <property type="component" value="Unassembled WGS sequence"/>
</dbReference>
<feature type="transmembrane region" description="Helical" evidence="14">
    <location>
        <begin position="343"/>
        <end position="361"/>
    </location>
</feature>
<keyword evidence="8 12" id="KW-0560">Oxidoreductase</keyword>
<proteinExistence type="inferred from homology"/>
<evidence type="ECO:0000256" key="13">
    <source>
        <dbReference type="SAM" id="MobiDB-lite"/>
    </source>
</evidence>
<evidence type="ECO:0000256" key="10">
    <source>
        <dbReference type="ARBA" id="ARBA00023157"/>
    </source>
</evidence>
<dbReference type="SUPFAM" id="SSF51905">
    <property type="entry name" value="FAD/NAD(P)-binding domain"/>
    <property type="match status" value="1"/>
</dbReference>
<reference evidence="16 17" key="1">
    <citation type="submission" date="2017-10" db="EMBL/GenBank/DDBJ databases">
        <title>Comparative genomics in systemic dimorphic fungi from Ajellomycetaceae.</title>
        <authorList>
            <person name="Munoz J.F."/>
            <person name="Mcewen J.G."/>
            <person name="Clay O.K."/>
            <person name="Cuomo C.A."/>
        </authorList>
    </citation>
    <scope>NUCLEOTIDE SEQUENCE [LARGE SCALE GENOMIC DNA]</scope>
    <source>
        <strain evidence="16 17">UAMH4076</strain>
    </source>
</reference>
<evidence type="ECO:0000256" key="11">
    <source>
        <dbReference type="ARBA" id="ARBA00023284"/>
    </source>
</evidence>
<feature type="transmembrane region" description="Helical" evidence="14">
    <location>
        <begin position="275"/>
        <end position="295"/>
    </location>
</feature>
<feature type="transmembrane region" description="Helical" evidence="14">
    <location>
        <begin position="116"/>
        <end position="134"/>
    </location>
</feature>
<evidence type="ECO:0000256" key="12">
    <source>
        <dbReference type="RuleBase" id="RU003881"/>
    </source>
</evidence>
<keyword evidence="17" id="KW-1185">Reference proteome</keyword>
<dbReference type="GO" id="GO:0005737">
    <property type="term" value="C:cytoplasm"/>
    <property type="evidence" value="ECO:0007669"/>
    <property type="project" value="InterPro"/>
</dbReference>
<dbReference type="Pfam" id="PF00083">
    <property type="entry name" value="Sugar_tr"/>
    <property type="match status" value="1"/>
</dbReference>
<organism evidence="16 17">
    <name type="scientific">[Emmonsia] crescens</name>
    <dbReference type="NCBI Taxonomy" id="73230"/>
    <lineage>
        <taxon>Eukaryota</taxon>
        <taxon>Fungi</taxon>
        <taxon>Dikarya</taxon>
        <taxon>Ascomycota</taxon>
        <taxon>Pezizomycotina</taxon>
        <taxon>Eurotiomycetes</taxon>
        <taxon>Eurotiomycetidae</taxon>
        <taxon>Onygenales</taxon>
        <taxon>Ajellomycetaceae</taxon>
        <taxon>Emergomyces</taxon>
    </lineage>
</organism>
<evidence type="ECO:0000256" key="3">
    <source>
        <dbReference type="ARBA" id="ARBA00022630"/>
    </source>
</evidence>
<dbReference type="InterPro" id="IPR020846">
    <property type="entry name" value="MFS_dom"/>
</dbReference>
<evidence type="ECO:0000259" key="15">
    <source>
        <dbReference type="PROSITE" id="PS50850"/>
    </source>
</evidence>
<dbReference type="PRINTS" id="PR00469">
    <property type="entry name" value="PNDRDTASEII"/>
</dbReference>
<evidence type="ECO:0000256" key="2">
    <source>
        <dbReference type="ARBA" id="ARBA00009333"/>
    </source>
</evidence>
<dbReference type="Pfam" id="PF07992">
    <property type="entry name" value="Pyr_redox_2"/>
    <property type="match status" value="1"/>
</dbReference>
<comment type="similarity">
    <text evidence="2">Belongs to the class-II pyridine nucleotide-disulfide oxidoreductase family.</text>
</comment>
<feature type="transmembrane region" description="Helical" evidence="14">
    <location>
        <begin position="49"/>
        <end position="69"/>
    </location>
</feature>
<comment type="subcellular location">
    <subcellularLocation>
        <location evidence="1">Membrane</location>
        <topology evidence="1">Multi-pass membrane protein</topology>
    </subcellularLocation>
</comment>
<feature type="region of interest" description="Disordered" evidence="13">
    <location>
        <begin position="915"/>
        <end position="952"/>
    </location>
</feature>
<dbReference type="EMBL" id="PDND01000123">
    <property type="protein sequence ID" value="PGH31564.1"/>
    <property type="molecule type" value="Genomic_DNA"/>
</dbReference>